<keyword evidence="2" id="KW-1185">Reference proteome</keyword>
<evidence type="ECO:0000313" key="1">
    <source>
        <dbReference type="EMBL" id="MCX2977402.1"/>
    </source>
</evidence>
<dbReference type="Proteomes" id="UP001143304">
    <property type="component" value="Unassembled WGS sequence"/>
</dbReference>
<accession>A0ABT3T7D4</accession>
<gene>
    <name evidence="1" type="ORF">EYC82_08550</name>
</gene>
<comment type="caution">
    <text evidence="1">The sequence shown here is derived from an EMBL/GenBank/DDBJ whole genome shotgun (WGS) entry which is preliminary data.</text>
</comment>
<dbReference type="EMBL" id="SHNO01000001">
    <property type="protein sequence ID" value="MCX2977402.1"/>
    <property type="molecule type" value="Genomic_DNA"/>
</dbReference>
<dbReference type="SUPFAM" id="SSF53383">
    <property type="entry name" value="PLP-dependent transferases"/>
    <property type="match status" value="1"/>
</dbReference>
<reference evidence="1" key="1">
    <citation type="submission" date="2019-02" db="EMBL/GenBank/DDBJ databases">
        <authorList>
            <person name="Li S.-H."/>
        </authorList>
    </citation>
    <scope>NUCLEOTIDE SEQUENCE</scope>
    <source>
        <strain evidence="1">IMCC11814</strain>
    </source>
</reference>
<evidence type="ECO:0008006" key="3">
    <source>
        <dbReference type="Google" id="ProtNLM"/>
    </source>
</evidence>
<evidence type="ECO:0000313" key="2">
    <source>
        <dbReference type="Proteomes" id="UP001143304"/>
    </source>
</evidence>
<protein>
    <recommendedName>
        <fullName evidence="3">dTDP-4-amino-4,6-dideoxygalactose transaminase</fullName>
    </recommendedName>
</protein>
<name>A0ABT3T7D4_9GAMM</name>
<dbReference type="InterPro" id="IPR015424">
    <property type="entry name" value="PyrdxlP-dep_Trfase"/>
</dbReference>
<organism evidence="1 2">
    <name type="scientific">Candidatus Marimicrobium litorale</name>
    <dbReference type="NCBI Taxonomy" id="2518991"/>
    <lineage>
        <taxon>Bacteria</taxon>
        <taxon>Pseudomonadati</taxon>
        <taxon>Pseudomonadota</taxon>
        <taxon>Gammaproteobacteria</taxon>
        <taxon>Cellvibrionales</taxon>
        <taxon>Halieaceae</taxon>
        <taxon>Marimicrobium</taxon>
    </lineage>
</organism>
<proteinExistence type="predicted"/>
<sequence>MSLSDETLTPIGGYFELELPNRVGFPFAEANRFQSARAAFLALLRAGRPKRVWMPRYICDSMLAPLEQEGITYLWYELDDQLLVDENCEIENSDWLLYVNYFGICDVNVAALLKRFPPDQLVLDYSQAFFSTPAENALATVYSPRKFFGVPDGGLLMSQISISAPEIRDTGSFDRTPHLLKRLGESPEAGYPFYQTAEESLGLCEPQRMSQLTEIILSSIDFDYAGKKRLQNFRYLHKKLGKLNAIAVDPLQASGPLCYPFATQDSALRNRLLTARIFVATYWHEAVDRVTEEWAESMIMNLLPLPIDQRYGPADMERIISIITGEH</sequence>